<organism evidence="6 7">
    <name type="scientific">Vanrija albida</name>
    <dbReference type="NCBI Taxonomy" id="181172"/>
    <lineage>
        <taxon>Eukaryota</taxon>
        <taxon>Fungi</taxon>
        <taxon>Dikarya</taxon>
        <taxon>Basidiomycota</taxon>
        <taxon>Agaricomycotina</taxon>
        <taxon>Tremellomycetes</taxon>
        <taxon>Trichosporonales</taxon>
        <taxon>Trichosporonaceae</taxon>
        <taxon>Vanrija</taxon>
    </lineage>
</organism>
<dbReference type="SMART" id="SM00460">
    <property type="entry name" value="TGc"/>
    <property type="match status" value="1"/>
</dbReference>
<dbReference type="Proteomes" id="UP001565368">
    <property type="component" value="Unassembled WGS sequence"/>
</dbReference>
<keyword evidence="3" id="KW-0862">Zinc</keyword>
<feature type="domain" description="Transglutaminase-like" evidence="5">
    <location>
        <begin position="209"/>
        <end position="264"/>
    </location>
</feature>
<proteinExistence type="inferred from homology"/>
<evidence type="ECO:0000256" key="4">
    <source>
        <dbReference type="SAM" id="MobiDB-lite"/>
    </source>
</evidence>
<keyword evidence="6" id="KW-0378">Hydrolase</keyword>
<evidence type="ECO:0000259" key="5">
    <source>
        <dbReference type="SMART" id="SM00460"/>
    </source>
</evidence>
<dbReference type="PANTHER" id="PTHR12143:SF19">
    <property type="entry name" value="PEPTIDE-N(4)-(N-ACETYL-BETA-GLUCOSAMINYL)ASPARAGINE AMIDASE"/>
    <property type="match status" value="1"/>
</dbReference>
<evidence type="ECO:0000256" key="3">
    <source>
        <dbReference type="ARBA" id="ARBA00022833"/>
    </source>
</evidence>
<dbReference type="PANTHER" id="PTHR12143">
    <property type="entry name" value="PEPTIDE N-GLYCANASE PNGASE -RELATED"/>
    <property type="match status" value="1"/>
</dbReference>
<dbReference type="InterPro" id="IPR038765">
    <property type="entry name" value="Papain-like_cys_pep_sf"/>
</dbReference>
<keyword evidence="7" id="KW-1185">Reference proteome</keyword>
<comment type="similarity">
    <text evidence="1">Belongs to the transglutaminase-like superfamily. PNGase family.</text>
</comment>
<accession>A0ABR3Q6L8</accession>
<dbReference type="RefSeq" id="XP_069210328.1">
    <property type="nucleotide sequence ID" value="XM_069352910.1"/>
</dbReference>
<evidence type="ECO:0000313" key="6">
    <source>
        <dbReference type="EMBL" id="KAL1410384.1"/>
    </source>
</evidence>
<feature type="region of interest" description="Disordered" evidence="4">
    <location>
        <begin position="372"/>
        <end position="395"/>
    </location>
</feature>
<dbReference type="GeneID" id="95985437"/>
<evidence type="ECO:0000256" key="2">
    <source>
        <dbReference type="ARBA" id="ARBA00022723"/>
    </source>
</evidence>
<dbReference type="EC" id="3.5.1.52" evidence="6"/>
<dbReference type="InterPro" id="IPR050883">
    <property type="entry name" value="PNGase"/>
</dbReference>
<protein>
    <submittedName>
        <fullName evidence="6">Peptide-N(4)-(N-acetyl-beta-glucosaminyl)asparagine amidase</fullName>
        <ecNumber evidence="6">3.5.1.52</ecNumber>
    </submittedName>
</protein>
<dbReference type="Gene3D" id="3.10.620.30">
    <property type="match status" value="1"/>
</dbReference>
<dbReference type="Gene3D" id="2.20.25.10">
    <property type="match status" value="1"/>
</dbReference>
<dbReference type="EMBL" id="JBBXJM010000003">
    <property type="protein sequence ID" value="KAL1410384.1"/>
    <property type="molecule type" value="Genomic_DNA"/>
</dbReference>
<gene>
    <name evidence="6" type="primary">PNG1</name>
    <name evidence="6" type="ORF">Q8F55_004394</name>
</gene>
<keyword evidence="2" id="KW-0479">Metal-binding</keyword>
<comment type="caution">
    <text evidence="6">The sequence shown here is derived from an EMBL/GenBank/DDBJ whole genome shotgun (WGS) entry which is preliminary data.</text>
</comment>
<dbReference type="SUPFAM" id="SSF54001">
    <property type="entry name" value="Cysteine proteinases"/>
    <property type="match status" value="1"/>
</dbReference>
<evidence type="ECO:0000313" key="7">
    <source>
        <dbReference type="Proteomes" id="UP001565368"/>
    </source>
</evidence>
<dbReference type="InterPro" id="IPR002931">
    <property type="entry name" value="Transglutaminase-like"/>
</dbReference>
<dbReference type="GO" id="GO:0000224">
    <property type="term" value="F:peptide-N4-(N-acetyl-beta-glucosaminyl)asparagine amidase activity"/>
    <property type="evidence" value="ECO:0007669"/>
    <property type="project" value="UniProtKB-EC"/>
</dbReference>
<sequence length="395" mass="43613">MAPIPRAQRASPAVAGYIASNLRAGVYPAIPALLPPTGLAAQRVTELTRELVTSRGGELARWLSSRPRPAGAGFERVLRDLARHTRSLDAMLKGPTPEASATRAEVDAALAHLPAAARALLADEEQHPFKPFGYEDALALAAARWFKHEYFRWVDPIKCAQCGGATRGSGSGQPTAEERAGGAGRVELHTCTQCSAVRRFPRYNEVKALMGSREGRCGEFAQLFYVFFLALGLEARYVWNSEDHVWTEYWSPELGHWVHVDSCEAETSKPLLYDRGWGKKQAYCFAVGASGAEDVTRAYVDNWDECLARRRAKDLGGGPVSEAYLAQLILALTVECRAHIGDDECARLESMDEAQQRWIDNEKGRWAEAERANLRGRESGPEEWRAERDELGAGE</sequence>
<evidence type="ECO:0000256" key="1">
    <source>
        <dbReference type="ARBA" id="ARBA00009390"/>
    </source>
</evidence>
<dbReference type="Pfam" id="PF01841">
    <property type="entry name" value="Transglut_core"/>
    <property type="match status" value="1"/>
</dbReference>
<reference evidence="6 7" key="1">
    <citation type="submission" date="2023-08" db="EMBL/GenBank/DDBJ databases">
        <title>Annotated Genome Sequence of Vanrija albida AlHP1.</title>
        <authorList>
            <person name="Herzog R."/>
        </authorList>
    </citation>
    <scope>NUCLEOTIDE SEQUENCE [LARGE SCALE GENOMIC DNA]</scope>
    <source>
        <strain evidence="6 7">AlHP1</strain>
    </source>
</reference>
<name>A0ABR3Q6L8_9TREE</name>